<comment type="caution">
    <text evidence="2">The sequence shown here is derived from an EMBL/GenBank/DDBJ whole genome shotgun (WGS) entry which is preliminary data.</text>
</comment>
<accession>A0ABW1BIU8</accession>
<name>A0ABW1BIU8_9ACTN</name>
<feature type="region of interest" description="Disordered" evidence="1">
    <location>
        <begin position="61"/>
        <end position="98"/>
    </location>
</feature>
<evidence type="ECO:0000256" key="1">
    <source>
        <dbReference type="SAM" id="MobiDB-lite"/>
    </source>
</evidence>
<dbReference type="EMBL" id="JBHSNZ010000044">
    <property type="protein sequence ID" value="MFC5812869.1"/>
    <property type="molecule type" value="Genomic_DNA"/>
</dbReference>
<dbReference type="RefSeq" id="WP_272172741.1">
    <property type="nucleotide sequence ID" value="NZ_JAQOSL010000063.1"/>
</dbReference>
<gene>
    <name evidence="2" type="ORF">ACFQGO_36090</name>
</gene>
<evidence type="ECO:0000313" key="3">
    <source>
        <dbReference type="Proteomes" id="UP001596112"/>
    </source>
</evidence>
<evidence type="ECO:0000313" key="2">
    <source>
        <dbReference type="EMBL" id="MFC5812869.1"/>
    </source>
</evidence>
<reference evidence="3" key="1">
    <citation type="journal article" date="2019" name="Int. J. Syst. Evol. Microbiol.">
        <title>The Global Catalogue of Microorganisms (GCM) 10K type strain sequencing project: providing services to taxonomists for standard genome sequencing and annotation.</title>
        <authorList>
            <consortium name="The Broad Institute Genomics Platform"/>
            <consortium name="The Broad Institute Genome Sequencing Center for Infectious Disease"/>
            <person name="Wu L."/>
            <person name="Ma J."/>
        </authorList>
    </citation>
    <scope>NUCLEOTIDE SEQUENCE [LARGE SCALE GENOMIC DNA]</scope>
    <source>
        <strain evidence="3">JCM 9918</strain>
    </source>
</reference>
<feature type="compositionally biased region" description="Low complexity" evidence="1">
    <location>
        <begin position="85"/>
        <end position="98"/>
    </location>
</feature>
<dbReference type="Proteomes" id="UP001596112">
    <property type="component" value="Unassembled WGS sequence"/>
</dbReference>
<proteinExistence type="predicted"/>
<organism evidence="2 3">
    <name type="scientific">Streptomyces heilongjiangensis</name>
    <dbReference type="NCBI Taxonomy" id="945052"/>
    <lineage>
        <taxon>Bacteria</taxon>
        <taxon>Bacillati</taxon>
        <taxon>Actinomycetota</taxon>
        <taxon>Actinomycetes</taxon>
        <taxon>Kitasatosporales</taxon>
        <taxon>Streptomycetaceae</taxon>
        <taxon>Streptomyces</taxon>
    </lineage>
</organism>
<sequence length="98" mass="10697">MPGITGPYADFLRLTARAVGLYSRARFSATGDDRDADIALREAVEELSCALDELHRRVPDAVRDDPDALSTHGTLLAQARRPRSARPAVTRARPVTGR</sequence>
<keyword evidence="3" id="KW-1185">Reference proteome</keyword>
<protein>
    <submittedName>
        <fullName evidence="2">Uncharacterized protein</fullName>
    </submittedName>
</protein>